<sequence>MSAPILQNLSALTSSLGASARQELGTLRQRLFQRVNFTERSKATPGFVQTSFALHRPVWITAGGAMYTTMGAVYLTLRYMSRLK</sequence>
<gene>
    <name evidence="2" type="ORF">CNMCM5793_004108</name>
    <name evidence="3" type="ORF">CNMCM6106_004239</name>
</gene>
<keyword evidence="1" id="KW-0812">Transmembrane</keyword>
<dbReference type="Proteomes" id="UP000630445">
    <property type="component" value="Unassembled WGS sequence"/>
</dbReference>
<reference evidence="2" key="1">
    <citation type="submission" date="2020-06" db="EMBL/GenBank/DDBJ databases">
        <title>Draft genome sequences of strains closely related to Aspergillus parafelis and Aspergillus hiratsukae.</title>
        <authorList>
            <person name="Dos Santos R.A.C."/>
            <person name="Rivero-Menendez O."/>
            <person name="Steenwyk J.L."/>
            <person name="Mead M.E."/>
            <person name="Goldman G.H."/>
            <person name="Alastruey-Izquierdo A."/>
            <person name="Rokas A."/>
        </authorList>
    </citation>
    <scope>NUCLEOTIDE SEQUENCE</scope>
    <source>
        <strain evidence="2">CNM-CM5793</strain>
        <strain evidence="3">CNM-CM6106</strain>
    </source>
</reference>
<dbReference type="EMBL" id="JACBAD010001874">
    <property type="protein sequence ID" value="KAF7131121.1"/>
    <property type="molecule type" value="Genomic_DNA"/>
</dbReference>
<feature type="transmembrane region" description="Helical" evidence="1">
    <location>
        <begin position="58"/>
        <end position="77"/>
    </location>
</feature>
<proteinExistence type="predicted"/>
<keyword evidence="4" id="KW-1185">Reference proteome</keyword>
<evidence type="ECO:0000313" key="3">
    <source>
        <dbReference type="EMBL" id="KAF7169352.1"/>
    </source>
</evidence>
<dbReference type="Proteomes" id="UP000662466">
    <property type="component" value="Unassembled WGS sequence"/>
</dbReference>
<keyword evidence="1" id="KW-0472">Membrane</keyword>
<dbReference type="EMBL" id="JACBAF010002042">
    <property type="protein sequence ID" value="KAF7169352.1"/>
    <property type="molecule type" value="Genomic_DNA"/>
</dbReference>
<evidence type="ECO:0000256" key="1">
    <source>
        <dbReference type="SAM" id="Phobius"/>
    </source>
</evidence>
<dbReference type="AlphaFoldDB" id="A0A8H6PF23"/>
<evidence type="ECO:0000313" key="4">
    <source>
        <dbReference type="Proteomes" id="UP000630445"/>
    </source>
</evidence>
<organism evidence="2 4">
    <name type="scientific">Aspergillus hiratsukae</name>
    <dbReference type="NCBI Taxonomy" id="1194566"/>
    <lineage>
        <taxon>Eukaryota</taxon>
        <taxon>Fungi</taxon>
        <taxon>Dikarya</taxon>
        <taxon>Ascomycota</taxon>
        <taxon>Pezizomycotina</taxon>
        <taxon>Eurotiomycetes</taxon>
        <taxon>Eurotiomycetidae</taxon>
        <taxon>Eurotiales</taxon>
        <taxon>Aspergillaceae</taxon>
        <taxon>Aspergillus</taxon>
        <taxon>Aspergillus subgen. Fumigati</taxon>
    </lineage>
</organism>
<name>A0A8H6PF23_9EURO</name>
<keyword evidence="1" id="KW-1133">Transmembrane helix</keyword>
<dbReference type="OrthoDB" id="4221763at2759"/>
<comment type="caution">
    <text evidence="2">The sequence shown here is derived from an EMBL/GenBank/DDBJ whole genome shotgun (WGS) entry which is preliminary data.</text>
</comment>
<evidence type="ECO:0000313" key="2">
    <source>
        <dbReference type="EMBL" id="KAF7131121.1"/>
    </source>
</evidence>
<protein>
    <submittedName>
        <fullName evidence="2">Uncharacterized protein</fullName>
    </submittedName>
</protein>
<accession>A0A8H6PF23</accession>